<feature type="region of interest" description="Disordered" evidence="1">
    <location>
        <begin position="1"/>
        <end position="59"/>
    </location>
</feature>
<evidence type="ECO:0000313" key="2">
    <source>
        <dbReference type="EMBL" id="KAK2592974.1"/>
    </source>
</evidence>
<dbReference type="EMBL" id="JASWJB010000235">
    <property type="protein sequence ID" value="KAK2592974.1"/>
    <property type="molecule type" value="Genomic_DNA"/>
</dbReference>
<comment type="caution">
    <text evidence="2">The sequence shown here is derived from an EMBL/GenBank/DDBJ whole genome shotgun (WGS) entry which is preliminary data.</text>
</comment>
<proteinExistence type="predicted"/>
<feature type="compositionally biased region" description="Polar residues" evidence="1">
    <location>
        <begin position="153"/>
        <end position="162"/>
    </location>
</feature>
<organism evidence="2 3">
    <name type="scientific">Conoideocrella luteorostrata</name>
    <dbReference type="NCBI Taxonomy" id="1105319"/>
    <lineage>
        <taxon>Eukaryota</taxon>
        <taxon>Fungi</taxon>
        <taxon>Dikarya</taxon>
        <taxon>Ascomycota</taxon>
        <taxon>Pezizomycotina</taxon>
        <taxon>Sordariomycetes</taxon>
        <taxon>Hypocreomycetidae</taxon>
        <taxon>Hypocreales</taxon>
        <taxon>Clavicipitaceae</taxon>
        <taxon>Conoideocrella</taxon>
    </lineage>
</organism>
<evidence type="ECO:0000313" key="3">
    <source>
        <dbReference type="Proteomes" id="UP001251528"/>
    </source>
</evidence>
<gene>
    <name evidence="2" type="ORF">QQS21_009341</name>
</gene>
<accession>A0AAJ0CHB5</accession>
<feature type="region of interest" description="Disordered" evidence="1">
    <location>
        <begin position="76"/>
        <end position="162"/>
    </location>
</feature>
<feature type="compositionally biased region" description="Polar residues" evidence="1">
    <location>
        <begin position="79"/>
        <end position="93"/>
    </location>
</feature>
<keyword evidence="3" id="KW-1185">Reference proteome</keyword>
<reference evidence="2" key="1">
    <citation type="submission" date="2023-06" db="EMBL/GenBank/DDBJ databases">
        <title>Conoideocrella luteorostrata (Hypocreales: Clavicipitaceae), a potential biocontrol fungus for elongate hemlock scale in United States Christmas tree production areas.</title>
        <authorList>
            <person name="Barrett H."/>
            <person name="Lovett B."/>
            <person name="Macias A.M."/>
            <person name="Stajich J.E."/>
            <person name="Kasson M.T."/>
        </authorList>
    </citation>
    <scope>NUCLEOTIDE SEQUENCE</scope>
    <source>
        <strain evidence="2">ARSEF 14590</strain>
    </source>
</reference>
<feature type="non-terminal residue" evidence="2">
    <location>
        <position position="162"/>
    </location>
</feature>
<evidence type="ECO:0000256" key="1">
    <source>
        <dbReference type="SAM" id="MobiDB-lite"/>
    </source>
</evidence>
<dbReference type="AlphaFoldDB" id="A0AAJ0CHB5"/>
<dbReference type="Proteomes" id="UP001251528">
    <property type="component" value="Unassembled WGS sequence"/>
</dbReference>
<protein>
    <submittedName>
        <fullName evidence="2">Uncharacterized protein</fullName>
    </submittedName>
</protein>
<sequence>MPPVFHHGIPFAPSPIRQGTNQDVSAIPQPVPASQSIRQQPGLHRGAASPTPVDEFHRKPGWRQLMNLILRLPRGRASTVHTESSPPSPTGNHQELHLHTGIAEAFAQENPAPEASQSSVEENLQSLQVREGEADSIQTNVATVHSDDFQMLSPPSSIDHTS</sequence>
<name>A0AAJ0CHB5_9HYPO</name>
<feature type="compositionally biased region" description="Polar residues" evidence="1">
    <location>
        <begin position="115"/>
        <end position="128"/>
    </location>
</feature>